<reference evidence="1" key="1">
    <citation type="submission" date="2022-11" db="EMBL/GenBank/DDBJ databases">
        <title>Complete genome sequence of Methanogenium organophilum DSM 3596.</title>
        <authorList>
            <person name="Chen S.-C."/>
            <person name="Lai S.-J."/>
            <person name="You Y.-T."/>
        </authorList>
    </citation>
    <scope>NUCLEOTIDE SEQUENCE</scope>
    <source>
        <strain evidence="1">DSM 3596</strain>
    </source>
</reference>
<protein>
    <submittedName>
        <fullName evidence="1">Uncharacterized protein</fullName>
    </submittedName>
</protein>
<accession>A0A9X9S390</accession>
<dbReference type="GeneID" id="76835384"/>
<gene>
    <name evidence="1" type="ORF">OU421_09740</name>
</gene>
<name>A0A9X9S390_METOG</name>
<evidence type="ECO:0000313" key="1">
    <source>
        <dbReference type="EMBL" id="WAI00703.1"/>
    </source>
</evidence>
<dbReference type="AlphaFoldDB" id="A0A9X9S390"/>
<organism evidence="1 2">
    <name type="scientific">Methanogenium organophilum</name>
    <dbReference type="NCBI Taxonomy" id="2199"/>
    <lineage>
        <taxon>Archaea</taxon>
        <taxon>Methanobacteriati</taxon>
        <taxon>Methanobacteriota</taxon>
        <taxon>Stenosarchaea group</taxon>
        <taxon>Methanomicrobia</taxon>
        <taxon>Methanomicrobiales</taxon>
        <taxon>Methanomicrobiaceae</taxon>
        <taxon>Methanogenium</taxon>
    </lineage>
</organism>
<sequence>MNSTLRFLAVLCLISVIAAPASAFTADSLSINVLENGDATVTFSYSLGWAEKFAVFFRIADPANELKNALESNFGKEVSVQEVTDNSAAFMVSEYAHLSDGEHGVTYTTPAISFASAEKILSGYWFAPLIAVDLSPAETTVAFPDGYAENFYDAIDIPKISHTISIA</sequence>
<dbReference type="Proteomes" id="UP001163096">
    <property type="component" value="Chromosome"/>
</dbReference>
<dbReference type="EMBL" id="CP113361">
    <property type="protein sequence ID" value="WAI00703.1"/>
    <property type="molecule type" value="Genomic_DNA"/>
</dbReference>
<proteinExistence type="predicted"/>
<keyword evidence="2" id="KW-1185">Reference proteome</keyword>
<dbReference type="RefSeq" id="WP_268185908.1">
    <property type="nucleotide sequence ID" value="NZ_CP113361.1"/>
</dbReference>
<dbReference type="KEGG" id="mou:OU421_09740"/>
<evidence type="ECO:0000313" key="2">
    <source>
        <dbReference type="Proteomes" id="UP001163096"/>
    </source>
</evidence>